<accession>A0A1I7Y321</accession>
<feature type="chain" id="PRO_5009311774" evidence="1">
    <location>
        <begin position="21"/>
        <end position="90"/>
    </location>
</feature>
<evidence type="ECO:0000313" key="2">
    <source>
        <dbReference type="Proteomes" id="UP000095287"/>
    </source>
</evidence>
<evidence type="ECO:0000256" key="1">
    <source>
        <dbReference type="SAM" id="SignalP"/>
    </source>
</evidence>
<dbReference type="WBParaSite" id="L893_g12156.t1">
    <property type="protein sequence ID" value="L893_g12156.t1"/>
    <property type="gene ID" value="L893_g12156"/>
</dbReference>
<protein>
    <submittedName>
        <fullName evidence="3">INVERT_DEFENSINS domain-containing protein</fullName>
    </submittedName>
</protein>
<proteinExistence type="predicted"/>
<evidence type="ECO:0000313" key="3">
    <source>
        <dbReference type="WBParaSite" id="L893_g12156.t1"/>
    </source>
</evidence>
<sequence>MRLCLSLALVLFSVVGPASLKMKISLVKEVLLMHPNVAKVVLPAIKHFDEDCCFGSDYCMTKCLLNGFHTGRCSNGDVCSSKCICSEKQL</sequence>
<name>A0A1I7Y321_9BILA</name>
<feature type="signal peptide" evidence="1">
    <location>
        <begin position="1"/>
        <end position="20"/>
    </location>
</feature>
<organism evidence="2 3">
    <name type="scientific">Steinernema glaseri</name>
    <dbReference type="NCBI Taxonomy" id="37863"/>
    <lineage>
        <taxon>Eukaryota</taxon>
        <taxon>Metazoa</taxon>
        <taxon>Ecdysozoa</taxon>
        <taxon>Nematoda</taxon>
        <taxon>Chromadorea</taxon>
        <taxon>Rhabditida</taxon>
        <taxon>Tylenchina</taxon>
        <taxon>Panagrolaimomorpha</taxon>
        <taxon>Strongyloidoidea</taxon>
        <taxon>Steinernematidae</taxon>
        <taxon>Steinernema</taxon>
    </lineage>
</organism>
<reference evidence="3" key="1">
    <citation type="submission" date="2016-11" db="UniProtKB">
        <authorList>
            <consortium name="WormBaseParasite"/>
        </authorList>
    </citation>
    <scope>IDENTIFICATION</scope>
</reference>
<dbReference type="AlphaFoldDB" id="A0A1I7Y321"/>
<keyword evidence="2" id="KW-1185">Reference proteome</keyword>
<keyword evidence="1" id="KW-0732">Signal</keyword>
<dbReference type="Proteomes" id="UP000095287">
    <property type="component" value="Unplaced"/>
</dbReference>